<reference evidence="14" key="3">
    <citation type="submission" date="2015-04" db="UniProtKB">
        <authorList>
            <consortium name="EnsemblPlants"/>
        </authorList>
    </citation>
    <scope>IDENTIFICATION</scope>
</reference>
<evidence type="ECO:0000313" key="14">
    <source>
        <dbReference type="EnsemblPlants" id="LPERR02G25930.1"/>
    </source>
</evidence>
<keyword evidence="6 8" id="KW-0943">RNA-mediated gene silencing</keyword>
<evidence type="ECO:0000259" key="9">
    <source>
        <dbReference type="Pfam" id="PF05183"/>
    </source>
</evidence>
<dbReference type="PANTHER" id="PTHR23079:SF1">
    <property type="entry name" value="RNA-DEPENDENT RNA POLYMERASE 1"/>
    <property type="match status" value="1"/>
</dbReference>
<dbReference type="GO" id="GO:0030422">
    <property type="term" value="P:siRNA processing"/>
    <property type="evidence" value="ECO:0007669"/>
    <property type="project" value="TreeGrafter"/>
</dbReference>
<reference evidence="15" key="2">
    <citation type="submission" date="2013-12" db="EMBL/GenBank/DDBJ databases">
        <authorList>
            <person name="Yu Y."/>
            <person name="Lee S."/>
            <person name="de Baynast K."/>
            <person name="Wissotski M."/>
            <person name="Liu L."/>
            <person name="Talag J."/>
            <person name="Goicoechea J."/>
            <person name="Angelova A."/>
            <person name="Jetty R."/>
            <person name="Kudrna D."/>
            <person name="Golser W."/>
            <person name="Rivera L."/>
            <person name="Zhang J."/>
            <person name="Wing R."/>
        </authorList>
    </citation>
    <scope>NUCLEOTIDE SEQUENCE</scope>
</reference>
<evidence type="ECO:0000256" key="6">
    <source>
        <dbReference type="ARBA" id="ARBA00023158"/>
    </source>
</evidence>
<feature type="domain" description="RDRP core" evidence="9">
    <location>
        <begin position="431"/>
        <end position="798"/>
    </location>
</feature>
<evidence type="ECO:0000259" key="13">
    <source>
        <dbReference type="Pfam" id="PF26253"/>
    </source>
</evidence>
<dbReference type="InterPro" id="IPR058763">
    <property type="entry name" value="RRM_RDR1/2-like"/>
</dbReference>
<comment type="function">
    <text evidence="8">Probably involved in the RNA silencing pathway and required for the generation of small interfering RNAs (siRNAs).</text>
</comment>
<dbReference type="InterPro" id="IPR057596">
    <property type="entry name" value="RDRP_core"/>
</dbReference>
<dbReference type="EC" id="2.7.7.48" evidence="8"/>
<keyword evidence="2 8" id="KW-0696">RNA-directed RNA polymerase</keyword>
<dbReference type="eggNOG" id="KOG0988">
    <property type="taxonomic scope" value="Eukaryota"/>
</dbReference>
<keyword evidence="15" id="KW-1185">Reference proteome</keyword>
<feature type="domain" description="RDR1/2-like PH-like" evidence="10">
    <location>
        <begin position="160"/>
        <end position="312"/>
    </location>
</feature>
<dbReference type="GO" id="GO:0003723">
    <property type="term" value="F:RNA binding"/>
    <property type="evidence" value="ECO:0007669"/>
    <property type="project" value="UniProtKB-KW"/>
</dbReference>
<dbReference type="Gramene" id="LPERR02G25930.1">
    <property type="protein sequence ID" value="LPERR02G25930.1"/>
    <property type="gene ID" value="LPERR02G25930"/>
</dbReference>
<sequence length="1168" mass="133771">MANNCSSGSFADQAEWSVRKGGSVNVNWGPDCYTGLYAISKKKEMQEKKFVVCTMVGKTVQVSGFALHDTAAYAKDLLEQIVGTGNVYALKLRHPKKITATSRAYAIVQFQTEEHASLVKSAAQRNILRSGHYYLKVHPSDRDIVPRPRVSMFKLEDATLHFGCLLRERVLSALWSRTQVSVEFGFNLKKIHFYLHLPNSSVEYKLELSYESIWEIQLHCPPRSQVKFLLIQVQAAPKIYEPTAPRPGVMYEDPSFNFFRDYTDDQWTRTTDFTPSCRIGQSYVLCLEVPRWRDLPNIHDYFFHYKEYNHDFECRSGGCPYSSDTRFAPIVKSHGYIPYEILFKINHLVQNGTLSGPTVDDNFFRLVSPAFAPIDHIKRALEMMPYLKKTCLNPTSWISQQYSKFRRSRYIQASPNISLEDGLVYVYRVQVTPAKVYFYGPEINVSNRVVRNFSADIENFLRISFVDEDCEKLRATDLSPRSASGHDAKRTALYNRVLSVLSDGITIGDKKFEFLAFSSSQLRDNSAWMFASRQGLTASNIRKWMGDFRNIRNVAKYAARLGQSFSSSTETLKVHKHEVEEIPDITNGTKHVFSDGIGKISSAFANEVAMKCNLKRFAPSAFQIRYGGYKGIVAIDPTSRWKLSLRKSMLKFQSDNITVDVLAYSKYQPCFLNRQLITLLSTLGVRDSVFELKQKEAVNQLNRMVTEPQAAMEAIELMPMGEITSAVKELLLCGYQPDVEPYLSMLLQTFRASKLLELKTKSRIFIPKGRAMMGCLDETRILKYEEVFIQVTSGANSNDKFVERLSLPKTLVSTQVMYGFSRLLIFLFCTTWPHPNECSGSDLDGDIYFVSWDPSLIPPRVVAPMDYTPAPTETLDHDVTIEEVEEYFTNYIVNESLGIIANAHVVFADKEDLKAESSPCIKLAKLFSIAVDFPKTGVPAQIPPELHVKEYPDFMEKLDKVTYESKGIIGKLYREIKKHTPHIKHFTMEVAKWSYDTDLIVDGYEDYITEAMMLKEEYDFKLGNLMDHYGIKSEAEIISGCILKMAKNFTKNSDADAIRLAVRSLRKEARLWFSGMSSDDHRNDHDASEAKASAWYHVTYHPEYWGCYNEGYERPHLISFPWCVYEKLLRIKQRRKFVRKMQPEIPMAGSEQLQNGSYLAHWEVVSEL</sequence>
<dbReference type="Pfam" id="PF05183">
    <property type="entry name" value="RdRP"/>
    <property type="match status" value="2"/>
</dbReference>
<dbReference type="GO" id="GO:0003968">
    <property type="term" value="F:RNA-directed RNA polymerase activity"/>
    <property type="evidence" value="ECO:0007669"/>
    <property type="project" value="UniProtKB-KW"/>
</dbReference>
<evidence type="ECO:0000256" key="2">
    <source>
        <dbReference type="ARBA" id="ARBA00022484"/>
    </source>
</evidence>
<evidence type="ECO:0000256" key="3">
    <source>
        <dbReference type="ARBA" id="ARBA00022679"/>
    </source>
</evidence>
<dbReference type="Proteomes" id="UP000032180">
    <property type="component" value="Chromosome 2"/>
</dbReference>
<evidence type="ECO:0000259" key="11">
    <source>
        <dbReference type="Pfam" id="PF26250"/>
    </source>
</evidence>
<dbReference type="Pfam" id="PF24823">
    <property type="entry name" value="PH_RDR2"/>
    <property type="match status" value="1"/>
</dbReference>
<feature type="domain" description="RDRP core" evidence="9">
    <location>
        <begin position="831"/>
        <end position="976"/>
    </location>
</feature>
<evidence type="ECO:0000256" key="7">
    <source>
        <dbReference type="ARBA" id="ARBA00048744"/>
    </source>
</evidence>
<evidence type="ECO:0000256" key="1">
    <source>
        <dbReference type="ARBA" id="ARBA00005762"/>
    </source>
</evidence>
<evidence type="ECO:0000313" key="15">
    <source>
        <dbReference type="Proteomes" id="UP000032180"/>
    </source>
</evidence>
<dbReference type="STRING" id="77586.A0A0D9VKR1"/>
<dbReference type="GO" id="GO:0031380">
    <property type="term" value="C:nuclear RNA-directed RNA polymerase complex"/>
    <property type="evidence" value="ECO:0007669"/>
    <property type="project" value="TreeGrafter"/>
</dbReference>
<keyword evidence="3 8" id="KW-0808">Transferase</keyword>
<organism evidence="14 15">
    <name type="scientific">Leersia perrieri</name>
    <dbReference type="NCBI Taxonomy" id="77586"/>
    <lineage>
        <taxon>Eukaryota</taxon>
        <taxon>Viridiplantae</taxon>
        <taxon>Streptophyta</taxon>
        <taxon>Embryophyta</taxon>
        <taxon>Tracheophyta</taxon>
        <taxon>Spermatophyta</taxon>
        <taxon>Magnoliopsida</taxon>
        <taxon>Liliopsida</taxon>
        <taxon>Poales</taxon>
        <taxon>Poaceae</taxon>
        <taxon>BOP clade</taxon>
        <taxon>Oryzoideae</taxon>
        <taxon>Oryzeae</taxon>
        <taxon>Oryzinae</taxon>
        <taxon>Leersia</taxon>
    </lineage>
</organism>
<evidence type="ECO:0000256" key="5">
    <source>
        <dbReference type="ARBA" id="ARBA00022884"/>
    </source>
</evidence>
<keyword evidence="4 8" id="KW-0548">Nucleotidyltransferase</keyword>
<dbReference type="InterPro" id="IPR058751">
    <property type="entry name" value="RDRP_helical"/>
</dbReference>
<accession>A0A0D9VKR1</accession>
<dbReference type="AlphaFoldDB" id="A0A0D9VKR1"/>
<comment type="similarity">
    <text evidence="1 8">Belongs to the RdRP family.</text>
</comment>
<feature type="domain" description="RDR1/2-like RRM" evidence="11">
    <location>
        <begin position="59"/>
        <end position="136"/>
    </location>
</feature>
<keyword evidence="5 8" id="KW-0694">RNA-binding</keyword>
<dbReference type="PANTHER" id="PTHR23079">
    <property type="entry name" value="RNA-DEPENDENT RNA POLYMERASE"/>
    <property type="match status" value="1"/>
</dbReference>
<feature type="domain" description="RDRP C-terminal head" evidence="13">
    <location>
        <begin position="994"/>
        <end position="1144"/>
    </location>
</feature>
<feature type="domain" description="RDRP helical" evidence="12">
    <location>
        <begin position="336"/>
        <end position="408"/>
    </location>
</feature>
<evidence type="ECO:0000256" key="4">
    <source>
        <dbReference type="ARBA" id="ARBA00022695"/>
    </source>
</evidence>
<dbReference type="EnsemblPlants" id="LPERR02G25930.1">
    <property type="protein sequence ID" value="LPERR02G25930.1"/>
    <property type="gene ID" value="LPERR02G25930"/>
</dbReference>
<dbReference type="InterPro" id="IPR007855">
    <property type="entry name" value="RDRP"/>
</dbReference>
<dbReference type="Pfam" id="PF26250">
    <property type="entry name" value="RRM_RdRP1_2"/>
    <property type="match status" value="1"/>
</dbReference>
<protein>
    <recommendedName>
        <fullName evidence="8">RNA-dependent RNA polymerase</fullName>
        <ecNumber evidence="8">2.7.7.48</ecNumber>
    </recommendedName>
</protein>
<reference evidence="14 15" key="1">
    <citation type="submission" date="2012-08" db="EMBL/GenBank/DDBJ databases">
        <title>Oryza genome evolution.</title>
        <authorList>
            <person name="Wing R.A."/>
        </authorList>
    </citation>
    <scope>NUCLEOTIDE SEQUENCE</scope>
</reference>
<dbReference type="InterPro" id="IPR057590">
    <property type="entry name" value="PH_RDR1/2-like"/>
</dbReference>
<dbReference type="InterPro" id="IPR058752">
    <property type="entry name" value="RDRP_C_head"/>
</dbReference>
<evidence type="ECO:0000259" key="12">
    <source>
        <dbReference type="Pfam" id="PF26252"/>
    </source>
</evidence>
<name>A0A0D9VKR1_9ORYZ</name>
<evidence type="ECO:0000259" key="10">
    <source>
        <dbReference type="Pfam" id="PF24823"/>
    </source>
</evidence>
<dbReference type="Pfam" id="PF26253">
    <property type="entry name" value="RdRP_head"/>
    <property type="match status" value="1"/>
</dbReference>
<dbReference type="Pfam" id="PF26252">
    <property type="entry name" value="RdRP_helical"/>
    <property type="match status" value="1"/>
</dbReference>
<comment type="catalytic activity">
    <reaction evidence="7 8">
        <text>RNA(n) + a ribonucleoside 5'-triphosphate = RNA(n+1) + diphosphate</text>
        <dbReference type="Rhea" id="RHEA:21248"/>
        <dbReference type="Rhea" id="RHEA-COMP:14527"/>
        <dbReference type="Rhea" id="RHEA-COMP:17342"/>
        <dbReference type="ChEBI" id="CHEBI:33019"/>
        <dbReference type="ChEBI" id="CHEBI:61557"/>
        <dbReference type="ChEBI" id="CHEBI:140395"/>
        <dbReference type="EC" id="2.7.7.48"/>
    </reaction>
</comment>
<evidence type="ECO:0000256" key="8">
    <source>
        <dbReference type="RuleBase" id="RU363098"/>
    </source>
</evidence>
<proteinExistence type="inferred from homology"/>